<name>A0A2N8P317_STREU</name>
<dbReference type="RefSeq" id="WP_102916722.1">
    <property type="nucleotide sequence ID" value="NZ_JACHJF010000002.1"/>
</dbReference>
<reference evidence="1 4" key="3">
    <citation type="submission" date="2020-08" db="EMBL/GenBank/DDBJ databases">
        <title>Genomic Encyclopedia of Type Strains, Phase III (KMG-III): the genomes of soil and plant-associated and newly described type strains.</title>
        <authorList>
            <person name="Whitman W."/>
        </authorList>
    </citation>
    <scope>NUCLEOTIDE SEQUENCE [LARGE SCALE GENOMIC DNA]</scope>
    <source>
        <strain evidence="1 4">CECT 3259</strain>
    </source>
</reference>
<proteinExistence type="predicted"/>
<organism evidence="2 3">
    <name type="scientific">Streptomyces eurocidicus</name>
    <name type="common">Streptoverticillium eurocidicus</name>
    <dbReference type="NCBI Taxonomy" id="66423"/>
    <lineage>
        <taxon>Bacteria</taxon>
        <taxon>Bacillati</taxon>
        <taxon>Actinomycetota</taxon>
        <taxon>Actinomycetes</taxon>
        <taxon>Kitasatosporales</taxon>
        <taxon>Streptomycetaceae</taxon>
        <taxon>Streptomyces</taxon>
    </lineage>
</organism>
<evidence type="ECO:0000313" key="4">
    <source>
        <dbReference type="Proteomes" id="UP000528608"/>
    </source>
</evidence>
<accession>A0A2N8P317</accession>
<dbReference type="EMBL" id="LGUI01000001">
    <property type="protein sequence ID" value="PNE35404.1"/>
    <property type="molecule type" value="Genomic_DNA"/>
</dbReference>
<comment type="caution">
    <text evidence="2">The sequence shown here is derived from an EMBL/GenBank/DDBJ whole genome shotgun (WGS) entry which is preliminary data.</text>
</comment>
<dbReference type="Proteomes" id="UP000528608">
    <property type="component" value="Unassembled WGS sequence"/>
</dbReference>
<evidence type="ECO:0000313" key="1">
    <source>
        <dbReference type="EMBL" id="MBB5117577.1"/>
    </source>
</evidence>
<sequence length="77" mass="8692">MIRDTVTSNRTHRYVRVQVDRETVRTGDVIDVGGRGLTVVGMIDMADETKGLRFRTGQSLTMDPTTRLSALRAVERR</sequence>
<dbReference type="OrthoDB" id="4301387at2"/>
<evidence type="ECO:0000313" key="2">
    <source>
        <dbReference type="EMBL" id="PNE35404.1"/>
    </source>
</evidence>
<reference evidence="3" key="1">
    <citation type="submission" date="2015-07" db="EMBL/GenBank/DDBJ databases">
        <authorList>
            <person name="Graham D.E."/>
            <person name="Giannone R.J."/>
            <person name="Gulvik C.A."/>
            <person name="Hettich R.L."/>
            <person name="Klingeman D.M."/>
            <person name="Mahan K.M."/>
            <person name="Parry R.J."/>
            <person name="Spain J.C."/>
        </authorList>
    </citation>
    <scope>NUCLEOTIDE SEQUENCE [LARGE SCALE GENOMIC DNA]</scope>
    <source>
        <strain evidence="3">ATCC 27428</strain>
    </source>
</reference>
<dbReference type="AlphaFoldDB" id="A0A2N8P317"/>
<protein>
    <submittedName>
        <fullName evidence="2">Uncharacterized protein</fullName>
    </submittedName>
</protein>
<reference evidence="2" key="2">
    <citation type="submission" date="2015-07" db="EMBL/GenBank/DDBJ databases">
        <authorList>
            <person name="Noorani M."/>
        </authorList>
    </citation>
    <scope>NUCLEOTIDE SEQUENCE [LARGE SCALE GENOMIC DNA]</scope>
    <source>
        <strain evidence="2">ATCC 27428</strain>
    </source>
</reference>
<evidence type="ECO:0000313" key="3">
    <source>
        <dbReference type="Proteomes" id="UP000235945"/>
    </source>
</evidence>
<gene>
    <name evidence="2" type="ORF">AF335_03440</name>
    <name evidence="1" type="ORF">FHS36_000983</name>
</gene>
<dbReference type="EMBL" id="JACHJF010000002">
    <property type="protein sequence ID" value="MBB5117577.1"/>
    <property type="molecule type" value="Genomic_DNA"/>
</dbReference>
<keyword evidence="3" id="KW-1185">Reference proteome</keyword>
<dbReference type="Proteomes" id="UP000235945">
    <property type="component" value="Unassembled WGS sequence"/>
</dbReference>